<keyword evidence="1" id="KW-1133">Transmembrane helix</keyword>
<keyword evidence="1" id="KW-0472">Membrane</keyword>
<feature type="transmembrane region" description="Helical" evidence="1">
    <location>
        <begin position="25"/>
        <end position="52"/>
    </location>
</feature>
<dbReference type="InterPro" id="IPR055894">
    <property type="entry name" value="DUF7471"/>
</dbReference>
<sequence length="112" mass="12112">MVLDVSESAIRTLALVPAEWVDRQYAVFLFAGILLAGIGTAVVFALGVAAYARRREFHYLLITLALGALVVRTGIGLATVYGLVPMTIHHLLGHALDFLVSALVLYAVYNTR</sequence>
<accession>A0ABD6CQB4</accession>
<name>A0ABD6CQB4_9EURY</name>
<dbReference type="EMBL" id="JBHUDK010000014">
    <property type="protein sequence ID" value="MFD1600233.1"/>
    <property type="molecule type" value="Genomic_DNA"/>
</dbReference>
<dbReference type="Proteomes" id="UP001597085">
    <property type="component" value="Unassembled WGS sequence"/>
</dbReference>
<evidence type="ECO:0000313" key="3">
    <source>
        <dbReference type="Proteomes" id="UP001597085"/>
    </source>
</evidence>
<evidence type="ECO:0000256" key="1">
    <source>
        <dbReference type="SAM" id="Phobius"/>
    </source>
</evidence>
<feature type="transmembrane region" description="Helical" evidence="1">
    <location>
        <begin position="90"/>
        <end position="109"/>
    </location>
</feature>
<feature type="transmembrane region" description="Helical" evidence="1">
    <location>
        <begin position="59"/>
        <end position="84"/>
    </location>
</feature>
<evidence type="ECO:0000313" key="2">
    <source>
        <dbReference type="EMBL" id="MFD1600233.1"/>
    </source>
</evidence>
<comment type="caution">
    <text evidence="2">The sequence shown here is derived from an EMBL/GenBank/DDBJ whole genome shotgun (WGS) entry which is preliminary data.</text>
</comment>
<protein>
    <submittedName>
        <fullName evidence="2">Uncharacterized protein</fullName>
    </submittedName>
</protein>
<dbReference type="Pfam" id="PF24283">
    <property type="entry name" value="DUF7471"/>
    <property type="match status" value="1"/>
</dbReference>
<organism evidence="2 3">
    <name type="scientific">Halobellus rarus</name>
    <dbReference type="NCBI Taxonomy" id="1126237"/>
    <lineage>
        <taxon>Archaea</taxon>
        <taxon>Methanobacteriati</taxon>
        <taxon>Methanobacteriota</taxon>
        <taxon>Stenosarchaea group</taxon>
        <taxon>Halobacteria</taxon>
        <taxon>Halobacteriales</taxon>
        <taxon>Haloferacaceae</taxon>
        <taxon>Halobellus</taxon>
    </lineage>
</organism>
<reference evidence="2 3" key="1">
    <citation type="journal article" date="2019" name="Int. J. Syst. Evol. Microbiol.">
        <title>The Global Catalogue of Microorganisms (GCM) 10K type strain sequencing project: providing services to taxonomists for standard genome sequencing and annotation.</title>
        <authorList>
            <consortium name="The Broad Institute Genomics Platform"/>
            <consortium name="The Broad Institute Genome Sequencing Center for Infectious Disease"/>
            <person name="Wu L."/>
            <person name="Ma J."/>
        </authorList>
    </citation>
    <scope>NUCLEOTIDE SEQUENCE [LARGE SCALE GENOMIC DNA]</scope>
    <source>
        <strain evidence="2 3">CGMCC 1.12121</strain>
    </source>
</reference>
<keyword evidence="3" id="KW-1185">Reference proteome</keyword>
<gene>
    <name evidence="2" type="ORF">ACFSBX_14815</name>
</gene>
<dbReference type="RefSeq" id="WP_256421776.1">
    <property type="nucleotide sequence ID" value="NZ_JANHDI010000009.1"/>
</dbReference>
<proteinExistence type="predicted"/>
<dbReference type="AlphaFoldDB" id="A0ABD6CQB4"/>
<keyword evidence="1" id="KW-0812">Transmembrane</keyword>